<protein>
    <submittedName>
        <fullName evidence="2">Uncharacterized protein</fullName>
    </submittedName>
</protein>
<dbReference type="EMBL" id="KQ964359">
    <property type="protein sequence ID" value="KXJ84673.1"/>
    <property type="molecule type" value="Genomic_DNA"/>
</dbReference>
<evidence type="ECO:0000313" key="3">
    <source>
        <dbReference type="Proteomes" id="UP000070501"/>
    </source>
</evidence>
<dbReference type="InParanoid" id="A0A136II99"/>
<dbReference type="OrthoDB" id="4850726at2759"/>
<feature type="region of interest" description="Disordered" evidence="1">
    <location>
        <begin position="1"/>
        <end position="77"/>
    </location>
</feature>
<name>A0A136II99_9PEZI</name>
<evidence type="ECO:0000256" key="1">
    <source>
        <dbReference type="SAM" id="MobiDB-lite"/>
    </source>
</evidence>
<dbReference type="AlphaFoldDB" id="A0A136II99"/>
<evidence type="ECO:0000313" key="2">
    <source>
        <dbReference type="EMBL" id="KXJ84673.1"/>
    </source>
</evidence>
<proteinExistence type="predicted"/>
<gene>
    <name evidence="2" type="ORF">Micbo1qcDRAFT_129305</name>
</gene>
<sequence length="105" mass="11388">MGLPDSNGDAPVLPQQGGRPRLDGRRACRHRHGTRPEPRARAALRHAAVRERPRAADSSGSPVLDFRQPGEGLLGWGPRDAQLGDQLWVLPGCHVPVVLRPNGNE</sequence>
<reference evidence="3" key="1">
    <citation type="submission" date="2016-02" db="EMBL/GenBank/DDBJ databases">
        <title>Draft genome sequence of Microdochium bolleyi, a fungal endophyte of beachgrass.</title>
        <authorList>
            <consortium name="DOE Joint Genome Institute"/>
            <person name="David A.S."/>
            <person name="May G."/>
            <person name="Haridas S."/>
            <person name="Lim J."/>
            <person name="Wang M."/>
            <person name="Labutti K."/>
            <person name="Lipzen A."/>
            <person name="Barry K."/>
            <person name="Grigoriev I.V."/>
        </authorList>
    </citation>
    <scope>NUCLEOTIDE SEQUENCE [LARGE SCALE GENOMIC DNA]</scope>
    <source>
        <strain evidence="3">J235TASD1</strain>
    </source>
</reference>
<dbReference type="Proteomes" id="UP000070501">
    <property type="component" value="Unassembled WGS sequence"/>
</dbReference>
<keyword evidence="3" id="KW-1185">Reference proteome</keyword>
<organism evidence="2 3">
    <name type="scientific">Microdochium bolleyi</name>
    <dbReference type="NCBI Taxonomy" id="196109"/>
    <lineage>
        <taxon>Eukaryota</taxon>
        <taxon>Fungi</taxon>
        <taxon>Dikarya</taxon>
        <taxon>Ascomycota</taxon>
        <taxon>Pezizomycotina</taxon>
        <taxon>Sordariomycetes</taxon>
        <taxon>Xylariomycetidae</taxon>
        <taxon>Xylariales</taxon>
        <taxon>Microdochiaceae</taxon>
        <taxon>Microdochium</taxon>
    </lineage>
</organism>
<accession>A0A136II99</accession>